<dbReference type="Proteomes" id="UP001147782">
    <property type="component" value="Unassembled WGS sequence"/>
</dbReference>
<dbReference type="RefSeq" id="XP_056559424.1">
    <property type="nucleotide sequence ID" value="XM_056697212.1"/>
</dbReference>
<sequence>MSLQALPPETFELITEYLAYEDPPSLLSLACVNKSSYKWCRSAINLVFFHDIKISIDSEKDISQVVGTLRKKLEEADSFRQVRRLIIATKQDGVISSDDWEPPKFSELRSDESAHTYTTQYSDMLDRRLYGIHISSVDTVSDQGWNPVADLIQDLPALSDLIYRLSDVFPLDLLEVLRPGWVSGMLPQYSALMRSPNLYRIMIHYDIEDDHDAGIARLQAGGLFGVLGLASNLKTNREVKSSPWKAFGPV</sequence>
<proteinExistence type="predicted"/>
<evidence type="ECO:0000313" key="2">
    <source>
        <dbReference type="Proteomes" id="UP001147782"/>
    </source>
</evidence>
<gene>
    <name evidence="1" type="ORF">N7496_004281</name>
</gene>
<dbReference type="GeneID" id="81436389"/>
<evidence type="ECO:0000313" key="1">
    <source>
        <dbReference type="EMBL" id="KAJ5381853.1"/>
    </source>
</evidence>
<name>A0A9W9SSV8_9EURO</name>
<comment type="caution">
    <text evidence="1">The sequence shown here is derived from an EMBL/GenBank/DDBJ whole genome shotgun (WGS) entry which is preliminary data.</text>
</comment>
<dbReference type="OrthoDB" id="3945550at2759"/>
<organism evidence="1 2">
    <name type="scientific">Penicillium cataractarum</name>
    <dbReference type="NCBI Taxonomy" id="2100454"/>
    <lineage>
        <taxon>Eukaryota</taxon>
        <taxon>Fungi</taxon>
        <taxon>Dikarya</taxon>
        <taxon>Ascomycota</taxon>
        <taxon>Pezizomycotina</taxon>
        <taxon>Eurotiomycetes</taxon>
        <taxon>Eurotiomycetidae</taxon>
        <taxon>Eurotiales</taxon>
        <taxon>Aspergillaceae</taxon>
        <taxon>Penicillium</taxon>
    </lineage>
</organism>
<reference evidence="1" key="2">
    <citation type="journal article" date="2023" name="IMA Fungus">
        <title>Comparative genomic study of the Penicillium genus elucidates a diverse pangenome and 15 lateral gene transfer events.</title>
        <authorList>
            <person name="Petersen C."/>
            <person name="Sorensen T."/>
            <person name="Nielsen M.R."/>
            <person name="Sondergaard T.E."/>
            <person name="Sorensen J.L."/>
            <person name="Fitzpatrick D.A."/>
            <person name="Frisvad J.C."/>
            <person name="Nielsen K.L."/>
        </authorList>
    </citation>
    <scope>NUCLEOTIDE SEQUENCE</scope>
    <source>
        <strain evidence="1">IBT 29864</strain>
    </source>
</reference>
<protein>
    <recommendedName>
        <fullName evidence="3">F-box domain-containing protein</fullName>
    </recommendedName>
</protein>
<evidence type="ECO:0008006" key="3">
    <source>
        <dbReference type="Google" id="ProtNLM"/>
    </source>
</evidence>
<dbReference type="EMBL" id="JAPZBS010000002">
    <property type="protein sequence ID" value="KAJ5381853.1"/>
    <property type="molecule type" value="Genomic_DNA"/>
</dbReference>
<accession>A0A9W9SSV8</accession>
<keyword evidence="2" id="KW-1185">Reference proteome</keyword>
<reference evidence="1" key="1">
    <citation type="submission" date="2022-11" db="EMBL/GenBank/DDBJ databases">
        <authorList>
            <person name="Petersen C."/>
        </authorList>
    </citation>
    <scope>NUCLEOTIDE SEQUENCE</scope>
    <source>
        <strain evidence="1">IBT 29864</strain>
    </source>
</reference>
<dbReference type="AlphaFoldDB" id="A0A9W9SSV8"/>